<proteinExistence type="predicted"/>
<accession>A0A8S1V884</accession>
<gene>
    <name evidence="1" type="ORF">POCTA_138.1.T0610165</name>
</gene>
<organism evidence="1 2">
    <name type="scientific">Paramecium octaurelia</name>
    <dbReference type="NCBI Taxonomy" id="43137"/>
    <lineage>
        <taxon>Eukaryota</taxon>
        <taxon>Sar</taxon>
        <taxon>Alveolata</taxon>
        <taxon>Ciliophora</taxon>
        <taxon>Intramacronucleata</taxon>
        <taxon>Oligohymenophorea</taxon>
        <taxon>Peniculida</taxon>
        <taxon>Parameciidae</taxon>
        <taxon>Paramecium</taxon>
    </lineage>
</organism>
<keyword evidence="2" id="KW-1185">Reference proteome</keyword>
<sequence>MRQDIRLKTSKTSLPRRKDKTIFRFPKILFQEIRFPVQNDSFTSDLTRYPRSTISDSDKSFQEPFSFQFADLSRRLTIVDQSQMPTLLYYLIKSTLFSPQISLLLQLKRQFPYILRANSMRIFLLSTSFWSLTYRTNRIHFKELEDRQRQTELRQTLYQQCRCFLLFKCLC</sequence>
<dbReference type="EMBL" id="CAJJDP010000060">
    <property type="protein sequence ID" value="CAD8173144.1"/>
    <property type="molecule type" value="Genomic_DNA"/>
</dbReference>
<dbReference type="Proteomes" id="UP000683925">
    <property type="component" value="Unassembled WGS sequence"/>
</dbReference>
<name>A0A8S1V884_PAROT</name>
<reference evidence="1" key="1">
    <citation type="submission" date="2021-01" db="EMBL/GenBank/DDBJ databases">
        <authorList>
            <consortium name="Genoscope - CEA"/>
            <person name="William W."/>
        </authorList>
    </citation>
    <scope>NUCLEOTIDE SEQUENCE</scope>
</reference>
<evidence type="ECO:0000313" key="2">
    <source>
        <dbReference type="Proteomes" id="UP000683925"/>
    </source>
</evidence>
<evidence type="ECO:0000313" key="1">
    <source>
        <dbReference type="EMBL" id="CAD8173144.1"/>
    </source>
</evidence>
<protein>
    <submittedName>
        <fullName evidence="1">Uncharacterized protein</fullName>
    </submittedName>
</protein>
<comment type="caution">
    <text evidence="1">The sequence shown here is derived from an EMBL/GenBank/DDBJ whole genome shotgun (WGS) entry which is preliminary data.</text>
</comment>
<dbReference type="AlphaFoldDB" id="A0A8S1V884"/>